<dbReference type="Pfam" id="PF22451">
    <property type="entry name" value="NirdL-like_HTH"/>
    <property type="match status" value="2"/>
</dbReference>
<evidence type="ECO:0000256" key="5">
    <source>
        <dbReference type="ARBA" id="ARBA00048470"/>
    </source>
</evidence>
<comment type="catalytic activity">
    <reaction evidence="5">
        <text>siroheme + 2 H(+) = 12,18-didecarboxysiroheme + 2 CO2</text>
        <dbReference type="Rhea" id="RHEA:19093"/>
        <dbReference type="ChEBI" id="CHEBI:15378"/>
        <dbReference type="ChEBI" id="CHEBI:16526"/>
        <dbReference type="ChEBI" id="CHEBI:60052"/>
        <dbReference type="ChEBI" id="CHEBI:140497"/>
        <dbReference type="EC" id="4.1.1.111"/>
    </reaction>
</comment>
<dbReference type="Gene3D" id="3.30.70.3460">
    <property type="match status" value="2"/>
</dbReference>
<feature type="domain" description="Siroheme decarboxylase AsnC-like ligand binding" evidence="6">
    <location>
        <begin position="74"/>
        <end position="143"/>
    </location>
</feature>
<gene>
    <name evidence="8" type="ORF">PQU95_01840</name>
</gene>
<evidence type="ECO:0000259" key="6">
    <source>
        <dbReference type="Pfam" id="PF17805"/>
    </source>
</evidence>
<reference evidence="8 9" key="1">
    <citation type="submission" date="2023-01" db="EMBL/GenBank/DDBJ databases">
        <title>Novel species of the genus Vogesella isolated from rivers.</title>
        <authorList>
            <person name="Lu H."/>
        </authorList>
    </citation>
    <scope>NUCLEOTIDE SEQUENCE [LARGE SCALE GENOMIC DNA]</scope>
    <source>
        <strain evidence="8 9">DC21W</strain>
    </source>
</reference>
<organism evidence="8 9">
    <name type="scientific">Vogesella aquatica</name>
    <dbReference type="NCBI Taxonomy" id="2984206"/>
    <lineage>
        <taxon>Bacteria</taxon>
        <taxon>Pseudomonadati</taxon>
        <taxon>Pseudomonadota</taxon>
        <taxon>Betaproteobacteria</taxon>
        <taxon>Neisseriales</taxon>
        <taxon>Chromobacteriaceae</taxon>
        <taxon>Vogesella</taxon>
    </lineage>
</organism>
<dbReference type="PANTHER" id="PTHR43413">
    <property type="entry name" value="TRANSCRIPTIONAL REGULATOR, ASNC FAMILY"/>
    <property type="match status" value="1"/>
</dbReference>
<feature type="domain" description="Siroheme decarboxylase AsnC-like ligand binding" evidence="6">
    <location>
        <begin position="235"/>
        <end position="322"/>
    </location>
</feature>
<proteinExistence type="inferred from homology"/>
<accession>A0ABT5ITR0</accession>
<dbReference type="InterPro" id="IPR053953">
    <property type="entry name" value="NirdL-like_HTH"/>
</dbReference>
<name>A0ABT5ITR0_9NEIS</name>
<dbReference type="InterPro" id="IPR040523">
    <property type="entry name" value="AsnC_trans_reg2"/>
</dbReference>
<dbReference type="Pfam" id="PF17805">
    <property type="entry name" value="AsnC_trans_reg2"/>
    <property type="match status" value="2"/>
</dbReference>
<evidence type="ECO:0000256" key="4">
    <source>
        <dbReference type="ARBA" id="ARBA00023471"/>
    </source>
</evidence>
<keyword evidence="9" id="KW-1185">Reference proteome</keyword>
<comment type="pathway">
    <text evidence="2">Porphyrin-containing compound metabolism.</text>
</comment>
<dbReference type="RefSeq" id="WP_147683185.1">
    <property type="nucleotide sequence ID" value="NZ_JAQQLF010000002.1"/>
</dbReference>
<keyword evidence="1" id="KW-0456">Lyase</keyword>
<dbReference type="PANTHER" id="PTHR43413:SF1">
    <property type="entry name" value="SIROHEME DECARBOXYLASE NIRL SUBUNIT"/>
    <property type="match status" value="1"/>
</dbReference>
<dbReference type="InterPro" id="IPR050684">
    <property type="entry name" value="HTH-Siroheme_Decarb"/>
</dbReference>
<dbReference type="EMBL" id="JAQQLF010000002">
    <property type="protein sequence ID" value="MDC7715965.1"/>
    <property type="molecule type" value="Genomic_DNA"/>
</dbReference>
<comment type="similarity">
    <text evidence="3">Belongs to the Ahb/Nir family.</text>
</comment>
<feature type="domain" description="Siroheme decarboxylase NirL-like HTH" evidence="7">
    <location>
        <begin position="11"/>
        <end position="56"/>
    </location>
</feature>
<protein>
    <recommendedName>
        <fullName evidence="4">siroheme decarboxylase</fullName>
        <ecNumber evidence="4">4.1.1.111</ecNumber>
    </recommendedName>
</protein>
<sequence>MTSPLVLDTLDAAIIAGLQGGFPLQDTPYEVAGQRWGLSGSQLQQRLAALLQRGVLTRFGPLYQIERMGGCFLLAALAVPEARYDAVAAQVNALPAVAHNYRREHTLNMWFVLATTSQAGLAEAMARIQTDTGLPVYGFPKLREYYVGMQLLPGGDSAVGRQTVTVTDRPPPVLDDADWRLIRATQAGLPLLDAPWAALEDTCQLAPGEACRRLAALLAGGVIRRIGVVPNHYALGYGANGMAVFDVDDAAVDALGTLLGAQPEVSHCYRRARQLPSWRYNLFAMCHGASHAQVTATVNRLRGLLGEACGDHQVLFSSRILKKTGLRV</sequence>
<evidence type="ECO:0000313" key="9">
    <source>
        <dbReference type="Proteomes" id="UP001219956"/>
    </source>
</evidence>
<dbReference type="EC" id="4.1.1.111" evidence="4"/>
<evidence type="ECO:0000256" key="3">
    <source>
        <dbReference type="ARBA" id="ARBA00023457"/>
    </source>
</evidence>
<evidence type="ECO:0000256" key="1">
    <source>
        <dbReference type="ARBA" id="ARBA00023239"/>
    </source>
</evidence>
<dbReference type="Proteomes" id="UP001219956">
    <property type="component" value="Unassembled WGS sequence"/>
</dbReference>
<evidence type="ECO:0000259" key="7">
    <source>
        <dbReference type="Pfam" id="PF22451"/>
    </source>
</evidence>
<feature type="domain" description="Siroheme decarboxylase NirL-like HTH" evidence="7">
    <location>
        <begin position="179"/>
        <end position="224"/>
    </location>
</feature>
<comment type="caution">
    <text evidence="8">The sequence shown here is derived from an EMBL/GenBank/DDBJ whole genome shotgun (WGS) entry which is preliminary data.</text>
</comment>
<evidence type="ECO:0000313" key="8">
    <source>
        <dbReference type="EMBL" id="MDC7715965.1"/>
    </source>
</evidence>
<evidence type="ECO:0000256" key="2">
    <source>
        <dbReference type="ARBA" id="ARBA00023444"/>
    </source>
</evidence>